<evidence type="ECO:0000313" key="1">
    <source>
        <dbReference type="EMBL" id="CAG8624575.1"/>
    </source>
</evidence>
<comment type="caution">
    <text evidence="1">The sequence shown here is derived from an EMBL/GenBank/DDBJ whole genome shotgun (WGS) entry which is preliminary data.</text>
</comment>
<gene>
    <name evidence="1" type="ORF">RPERSI_LOCUS6853</name>
</gene>
<protein>
    <submittedName>
        <fullName evidence="1">34398_t:CDS:1</fullName>
    </submittedName>
</protein>
<dbReference type="EMBL" id="CAJVQC010011165">
    <property type="protein sequence ID" value="CAG8624575.1"/>
    <property type="molecule type" value="Genomic_DNA"/>
</dbReference>
<reference evidence="1" key="1">
    <citation type="submission" date="2021-06" db="EMBL/GenBank/DDBJ databases">
        <authorList>
            <person name="Kallberg Y."/>
            <person name="Tangrot J."/>
            <person name="Rosling A."/>
        </authorList>
    </citation>
    <scope>NUCLEOTIDE SEQUENCE</scope>
    <source>
        <strain evidence="1">MA461A</strain>
    </source>
</reference>
<evidence type="ECO:0000313" key="2">
    <source>
        <dbReference type="Proteomes" id="UP000789920"/>
    </source>
</evidence>
<organism evidence="1 2">
    <name type="scientific">Racocetra persica</name>
    <dbReference type="NCBI Taxonomy" id="160502"/>
    <lineage>
        <taxon>Eukaryota</taxon>
        <taxon>Fungi</taxon>
        <taxon>Fungi incertae sedis</taxon>
        <taxon>Mucoromycota</taxon>
        <taxon>Glomeromycotina</taxon>
        <taxon>Glomeromycetes</taxon>
        <taxon>Diversisporales</taxon>
        <taxon>Gigasporaceae</taxon>
        <taxon>Racocetra</taxon>
    </lineage>
</organism>
<dbReference type="Proteomes" id="UP000789920">
    <property type="component" value="Unassembled WGS sequence"/>
</dbReference>
<sequence>MTMVMKVELVVNILYIDSFIFADGFDIVHIFVTDLIDENLAKREAKALRYIYITHLLSGWEVTSLSNAETDFAISRVVTQHYN</sequence>
<keyword evidence="2" id="KW-1185">Reference proteome</keyword>
<proteinExistence type="predicted"/>
<accession>A0ACA9N0U7</accession>
<name>A0ACA9N0U7_9GLOM</name>